<evidence type="ECO:0000256" key="1">
    <source>
        <dbReference type="ARBA" id="ARBA00004477"/>
    </source>
</evidence>
<dbReference type="OrthoDB" id="263893at2759"/>
<name>A0A165FT68_XYLHT</name>
<evidence type="ECO:0000256" key="8">
    <source>
        <dbReference type="ARBA" id="ARBA00045204"/>
    </source>
</evidence>
<keyword evidence="4 9" id="KW-0812">Transmembrane</keyword>
<evidence type="ECO:0000256" key="2">
    <source>
        <dbReference type="ARBA" id="ARBA00005245"/>
    </source>
</evidence>
<reference evidence="10 11" key="1">
    <citation type="journal article" date="2016" name="Fungal Biol.">
        <title>The genome of Xylona heveae provides a window into fungal endophytism.</title>
        <authorList>
            <person name="Gazis R."/>
            <person name="Kuo A."/>
            <person name="Riley R."/>
            <person name="LaButti K."/>
            <person name="Lipzen A."/>
            <person name="Lin J."/>
            <person name="Amirebrahimi M."/>
            <person name="Hesse C.N."/>
            <person name="Spatafora J.W."/>
            <person name="Henrissat B."/>
            <person name="Hainaut M."/>
            <person name="Grigoriev I.V."/>
            <person name="Hibbett D.S."/>
        </authorList>
    </citation>
    <scope>NUCLEOTIDE SEQUENCE [LARGE SCALE GENOMIC DNA]</scope>
    <source>
        <strain evidence="10 11">TC161</strain>
    </source>
</reference>
<dbReference type="Proteomes" id="UP000076632">
    <property type="component" value="Unassembled WGS sequence"/>
</dbReference>
<evidence type="ECO:0000256" key="3">
    <source>
        <dbReference type="ARBA" id="ARBA00017059"/>
    </source>
</evidence>
<keyword evidence="7 9" id="KW-0472">Membrane</keyword>
<evidence type="ECO:0000256" key="9">
    <source>
        <dbReference type="SAM" id="Phobius"/>
    </source>
</evidence>
<dbReference type="InterPro" id="IPR009542">
    <property type="entry name" value="Spc1/SPCS1"/>
</dbReference>
<dbReference type="GO" id="GO:0005787">
    <property type="term" value="C:signal peptidase complex"/>
    <property type="evidence" value="ECO:0007669"/>
    <property type="project" value="InterPro"/>
</dbReference>
<feature type="transmembrane region" description="Helical" evidence="9">
    <location>
        <begin position="51"/>
        <end position="71"/>
    </location>
</feature>
<keyword evidence="5" id="KW-0256">Endoplasmic reticulum</keyword>
<dbReference type="InParanoid" id="A0A165FT68"/>
<evidence type="ECO:0000256" key="7">
    <source>
        <dbReference type="ARBA" id="ARBA00023136"/>
    </source>
</evidence>
<evidence type="ECO:0000256" key="4">
    <source>
        <dbReference type="ARBA" id="ARBA00022692"/>
    </source>
</evidence>
<keyword evidence="11" id="KW-1185">Reference proteome</keyword>
<dbReference type="OMA" id="IHLTLWT"/>
<dbReference type="PANTHER" id="PTHR13202">
    <property type="entry name" value="MICROSOMAL SIGNAL PEPTIDASE 12 KDA SUBUNIT"/>
    <property type="match status" value="1"/>
</dbReference>
<dbReference type="GeneID" id="28899547"/>
<gene>
    <name evidence="10" type="ORF">L228DRAFT_262372</name>
</gene>
<dbReference type="EMBL" id="KV407461">
    <property type="protein sequence ID" value="KZF21345.1"/>
    <property type="molecule type" value="Genomic_DNA"/>
</dbReference>
<evidence type="ECO:0000256" key="6">
    <source>
        <dbReference type="ARBA" id="ARBA00022989"/>
    </source>
</evidence>
<dbReference type="Pfam" id="PF06645">
    <property type="entry name" value="SPC12"/>
    <property type="match status" value="1"/>
</dbReference>
<proteinExistence type="inferred from homology"/>
<dbReference type="RefSeq" id="XP_018186900.1">
    <property type="nucleotide sequence ID" value="XM_018334410.1"/>
</dbReference>
<dbReference type="PANTHER" id="PTHR13202:SF0">
    <property type="entry name" value="SIGNAL PEPTIDASE COMPLEX SUBUNIT 1"/>
    <property type="match status" value="1"/>
</dbReference>
<evidence type="ECO:0000313" key="11">
    <source>
        <dbReference type="Proteomes" id="UP000076632"/>
    </source>
</evidence>
<organism evidence="10 11">
    <name type="scientific">Xylona heveae (strain CBS 132557 / TC161)</name>
    <dbReference type="NCBI Taxonomy" id="1328760"/>
    <lineage>
        <taxon>Eukaryota</taxon>
        <taxon>Fungi</taxon>
        <taxon>Dikarya</taxon>
        <taxon>Ascomycota</taxon>
        <taxon>Pezizomycotina</taxon>
        <taxon>Xylonomycetes</taxon>
        <taxon>Xylonales</taxon>
        <taxon>Xylonaceae</taxon>
        <taxon>Xylona</taxon>
    </lineage>
</organism>
<dbReference type="FunCoup" id="A0A165FT68">
    <property type="interactions" value="133"/>
</dbReference>
<sequence>MAELLERGRTIFEGQIDFEGQHKAELLTTTLLGISGFVAFVIGYLLQDIRLTLAIGLGGTALTFIAVVPPWKAYNKHPIAWLPAEGTEAGNDSPIIVDGKKASEGVSNLNAYNLQ</sequence>
<evidence type="ECO:0000313" key="10">
    <source>
        <dbReference type="EMBL" id="KZF21345.1"/>
    </source>
</evidence>
<comment type="subcellular location">
    <subcellularLocation>
        <location evidence="1">Endoplasmic reticulum membrane</location>
        <topology evidence="1">Multi-pass membrane protein</topology>
    </subcellularLocation>
</comment>
<keyword evidence="6 9" id="KW-1133">Transmembrane helix</keyword>
<accession>A0A165FT68</accession>
<feature type="transmembrane region" description="Helical" evidence="9">
    <location>
        <begin position="26"/>
        <end position="45"/>
    </location>
</feature>
<dbReference type="STRING" id="1328760.A0A165FT68"/>
<dbReference type="GO" id="GO:0045047">
    <property type="term" value="P:protein targeting to ER"/>
    <property type="evidence" value="ECO:0007669"/>
    <property type="project" value="TreeGrafter"/>
</dbReference>
<dbReference type="GO" id="GO:0006465">
    <property type="term" value="P:signal peptide processing"/>
    <property type="evidence" value="ECO:0007669"/>
    <property type="project" value="InterPro"/>
</dbReference>
<protein>
    <recommendedName>
        <fullName evidence="3">Signal peptidase complex subunit 1</fullName>
    </recommendedName>
</protein>
<comment type="function">
    <text evidence="8">Component of the signal peptidase complex (SPC) which catalyzes the cleavage of N-terminal signal sequences from nascent proteins as they are translocated into the lumen of the endoplasmic reticulum. Dispensable for SPC enzymatic activity.</text>
</comment>
<dbReference type="AlphaFoldDB" id="A0A165FT68"/>
<comment type="similarity">
    <text evidence="2">Belongs to the SPCS1 family.</text>
</comment>
<evidence type="ECO:0000256" key="5">
    <source>
        <dbReference type="ARBA" id="ARBA00022824"/>
    </source>
</evidence>